<keyword evidence="6" id="KW-1185">Reference proteome</keyword>
<feature type="domain" description="MnmG N-terminal" evidence="4">
    <location>
        <begin position="36"/>
        <end position="122"/>
    </location>
</feature>
<evidence type="ECO:0000256" key="1">
    <source>
        <dbReference type="ARBA" id="ARBA00001974"/>
    </source>
</evidence>
<protein>
    <submittedName>
        <fullName evidence="5">Protein MTO1 homolog, mitochondrial</fullName>
    </submittedName>
</protein>
<comment type="caution">
    <text evidence="5">The sequence shown here is derived from an EMBL/GenBank/DDBJ whole genome shotgun (WGS) entry which is preliminary data.</text>
</comment>
<dbReference type="Proteomes" id="UP001174909">
    <property type="component" value="Unassembled WGS sequence"/>
</dbReference>
<dbReference type="EMBL" id="CASHTH010002638">
    <property type="protein sequence ID" value="CAI8033046.1"/>
    <property type="molecule type" value="Genomic_DNA"/>
</dbReference>
<evidence type="ECO:0000313" key="6">
    <source>
        <dbReference type="Proteomes" id="UP001174909"/>
    </source>
</evidence>
<dbReference type="GO" id="GO:0002098">
    <property type="term" value="P:tRNA wobble uridine modification"/>
    <property type="evidence" value="ECO:0007669"/>
    <property type="project" value="TreeGrafter"/>
</dbReference>
<name>A0AA35SQF1_GEOBA</name>
<proteinExistence type="predicted"/>
<keyword evidence="3" id="KW-0274">FAD</keyword>
<dbReference type="InterPro" id="IPR002218">
    <property type="entry name" value="MnmG-rel"/>
</dbReference>
<dbReference type="PANTHER" id="PTHR11806:SF0">
    <property type="entry name" value="PROTEIN MTO1 HOMOLOG, MITOCHONDRIAL"/>
    <property type="match status" value="1"/>
</dbReference>
<accession>A0AA35SQF1</accession>
<keyword evidence="2" id="KW-0285">Flavoprotein</keyword>
<evidence type="ECO:0000256" key="2">
    <source>
        <dbReference type="ARBA" id="ARBA00022630"/>
    </source>
</evidence>
<gene>
    <name evidence="5" type="ORF">GBAR_LOCUS18638</name>
</gene>
<dbReference type="GO" id="GO:0030488">
    <property type="term" value="P:tRNA methylation"/>
    <property type="evidence" value="ECO:0007669"/>
    <property type="project" value="TreeGrafter"/>
</dbReference>
<dbReference type="GO" id="GO:0005829">
    <property type="term" value="C:cytosol"/>
    <property type="evidence" value="ECO:0007669"/>
    <property type="project" value="TreeGrafter"/>
</dbReference>
<dbReference type="PANTHER" id="PTHR11806">
    <property type="entry name" value="GLUCOSE INHIBITED DIVISION PROTEIN A"/>
    <property type="match status" value="1"/>
</dbReference>
<evidence type="ECO:0000259" key="4">
    <source>
        <dbReference type="Pfam" id="PF01134"/>
    </source>
</evidence>
<dbReference type="Pfam" id="PF01134">
    <property type="entry name" value="GIDA"/>
    <property type="match status" value="1"/>
</dbReference>
<dbReference type="GO" id="GO:0050660">
    <property type="term" value="F:flavin adenine dinucleotide binding"/>
    <property type="evidence" value="ECO:0007669"/>
    <property type="project" value="InterPro"/>
</dbReference>
<dbReference type="InterPro" id="IPR040131">
    <property type="entry name" value="MnmG_N"/>
</dbReference>
<evidence type="ECO:0000256" key="3">
    <source>
        <dbReference type="ARBA" id="ARBA00022827"/>
    </source>
</evidence>
<feature type="non-terminal residue" evidence="5">
    <location>
        <position position="133"/>
    </location>
</feature>
<dbReference type="AlphaFoldDB" id="A0AA35SQF1"/>
<sequence>MLGVLWRGKEPLAVLWGAVKIVCRNYGSWSHNLDFDVVVVGGGHAGIEAAAAASRVGSRVVLITQKLSTIGEMSCNPSFGGIGKGHLMREIDALDGLCAKICDKSAIQFRVLNRSKGPAVWVSLCLITSYPHS</sequence>
<reference evidence="5" key="1">
    <citation type="submission" date="2023-03" db="EMBL/GenBank/DDBJ databases">
        <authorList>
            <person name="Steffen K."/>
            <person name="Cardenas P."/>
        </authorList>
    </citation>
    <scope>NUCLEOTIDE SEQUENCE</scope>
</reference>
<organism evidence="5 6">
    <name type="scientific">Geodia barretti</name>
    <name type="common">Barrett's horny sponge</name>
    <dbReference type="NCBI Taxonomy" id="519541"/>
    <lineage>
        <taxon>Eukaryota</taxon>
        <taxon>Metazoa</taxon>
        <taxon>Porifera</taxon>
        <taxon>Demospongiae</taxon>
        <taxon>Heteroscleromorpha</taxon>
        <taxon>Tetractinellida</taxon>
        <taxon>Astrophorina</taxon>
        <taxon>Geodiidae</taxon>
        <taxon>Geodia</taxon>
    </lineage>
</organism>
<dbReference type="Gene3D" id="3.50.50.60">
    <property type="entry name" value="FAD/NAD(P)-binding domain"/>
    <property type="match status" value="1"/>
</dbReference>
<evidence type="ECO:0000313" key="5">
    <source>
        <dbReference type="EMBL" id="CAI8033046.1"/>
    </source>
</evidence>
<dbReference type="SUPFAM" id="SSF51905">
    <property type="entry name" value="FAD/NAD(P)-binding domain"/>
    <property type="match status" value="1"/>
</dbReference>
<dbReference type="InterPro" id="IPR036188">
    <property type="entry name" value="FAD/NAD-bd_sf"/>
</dbReference>
<comment type="cofactor">
    <cofactor evidence="1">
        <name>FAD</name>
        <dbReference type="ChEBI" id="CHEBI:57692"/>
    </cofactor>
</comment>